<evidence type="ECO:0000313" key="6">
    <source>
        <dbReference type="Proteomes" id="UP001235840"/>
    </source>
</evidence>
<dbReference type="InterPro" id="IPR000524">
    <property type="entry name" value="Tscrpt_reg_HTH_GntR"/>
</dbReference>
<keyword evidence="2 5" id="KW-0238">DNA-binding</keyword>
<dbReference type="PANTHER" id="PTHR43537:SF5">
    <property type="entry name" value="UXU OPERON TRANSCRIPTIONAL REGULATOR"/>
    <property type="match status" value="1"/>
</dbReference>
<dbReference type="CDD" id="cd07377">
    <property type="entry name" value="WHTH_GntR"/>
    <property type="match status" value="1"/>
</dbReference>
<keyword evidence="3" id="KW-0804">Transcription</keyword>
<evidence type="ECO:0000259" key="4">
    <source>
        <dbReference type="PROSITE" id="PS50949"/>
    </source>
</evidence>
<sequence>MVLHKSRQTTSDTVYEYIKKRIIELEYEPDEHLVEESLTAQLGVSRTPLRQALYRLELEGLLVKKSNGRIYVAPISIKEAKEIFRVREVLEGLTAREATLNTKDELVFQRLEDTLYLMRNAAENNRQIDVVHYGSEFHQQLQQQSDNVTAAILLDQIMARISRYRRLGAYRDPNYSSLLPVQEHEEILGYMKRQDVDMAEKAMRSHIKRSYESTVAALKVILDS</sequence>
<dbReference type="Gene3D" id="1.10.10.10">
    <property type="entry name" value="Winged helix-like DNA-binding domain superfamily/Winged helix DNA-binding domain"/>
    <property type="match status" value="1"/>
</dbReference>
<keyword evidence="1" id="KW-0805">Transcription regulation</keyword>
<dbReference type="RefSeq" id="WP_307389842.1">
    <property type="nucleotide sequence ID" value="NZ_BAAADK010000009.1"/>
</dbReference>
<evidence type="ECO:0000256" key="1">
    <source>
        <dbReference type="ARBA" id="ARBA00023015"/>
    </source>
</evidence>
<accession>A0ABT9VTQ4</accession>
<dbReference type="InterPro" id="IPR036388">
    <property type="entry name" value="WH-like_DNA-bd_sf"/>
</dbReference>
<feature type="domain" description="HTH gntR-type" evidence="4">
    <location>
        <begin position="8"/>
        <end position="75"/>
    </location>
</feature>
<proteinExistence type="predicted"/>
<dbReference type="Gene3D" id="1.20.120.530">
    <property type="entry name" value="GntR ligand-binding domain-like"/>
    <property type="match status" value="1"/>
</dbReference>
<dbReference type="Pfam" id="PF07729">
    <property type="entry name" value="FCD"/>
    <property type="match status" value="1"/>
</dbReference>
<evidence type="ECO:0000313" key="5">
    <source>
        <dbReference type="EMBL" id="MDQ0164358.1"/>
    </source>
</evidence>
<reference evidence="5 6" key="1">
    <citation type="submission" date="2023-07" db="EMBL/GenBank/DDBJ databases">
        <title>Genomic Encyclopedia of Type Strains, Phase IV (KMG-IV): sequencing the most valuable type-strain genomes for metagenomic binning, comparative biology and taxonomic classification.</title>
        <authorList>
            <person name="Goeker M."/>
        </authorList>
    </citation>
    <scope>NUCLEOTIDE SEQUENCE [LARGE SCALE GENOMIC DNA]</scope>
    <source>
        <strain evidence="5 6">DSM 12751</strain>
    </source>
</reference>
<protein>
    <submittedName>
        <fullName evidence="5">DNA-binding GntR family transcriptional regulator</fullName>
    </submittedName>
</protein>
<dbReference type="InterPro" id="IPR036390">
    <property type="entry name" value="WH_DNA-bd_sf"/>
</dbReference>
<dbReference type="InterPro" id="IPR011711">
    <property type="entry name" value="GntR_C"/>
</dbReference>
<dbReference type="PANTHER" id="PTHR43537">
    <property type="entry name" value="TRANSCRIPTIONAL REGULATOR, GNTR FAMILY"/>
    <property type="match status" value="1"/>
</dbReference>
<dbReference type="EMBL" id="JAUSTY010000001">
    <property type="protein sequence ID" value="MDQ0164358.1"/>
    <property type="molecule type" value="Genomic_DNA"/>
</dbReference>
<evidence type="ECO:0000256" key="2">
    <source>
        <dbReference type="ARBA" id="ARBA00023125"/>
    </source>
</evidence>
<name>A0ABT9VTQ4_9BACI</name>
<dbReference type="Pfam" id="PF00392">
    <property type="entry name" value="GntR"/>
    <property type="match status" value="1"/>
</dbReference>
<comment type="caution">
    <text evidence="5">The sequence shown here is derived from an EMBL/GenBank/DDBJ whole genome shotgun (WGS) entry which is preliminary data.</text>
</comment>
<organism evidence="5 6">
    <name type="scientific">Caldalkalibacillus horti</name>
    <dbReference type="NCBI Taxonomy" id="77523"/>
    <lineage>
        <taxon>Bacteria</taxon>
        <taxon>Bacillati</taxon>
        <taxon>Bacillota</taxon>
        <taxon>Bacilli</taxon>
        <taxon>Bacillales</taxon>
        <taxon>Bacillaceae</taxon>
        <taxon>Caldalkalibacillus</taxon>
    </lineage>
</organism>
<dbReference type="PROSITE" id="PS50949">
    <property type="entry name" value="HTH_GNTR"/>
    <property type="match status" value="1"/>
</dbReference>
<dbReference type="SMART" id="SM00895">
    <property type="entry name" value="FCD"/>
    <property type="match status" value="1"/>
</dbReference>
<dbReference type="SUPFAM" id="SSF48008">
    <property type="entry name" value="GntR ligand-binding domain-like"/>
    <property type="match status" value="1"/>
</dbReference>
<dbReference type="GO" id="GO:0003677">
    <property type="term" value="F:DNA binding"/>
    <property type="evidence" value="ECO:0007669"/>
    <property type="project" value="UniProtKB-KW"/>
</dbReference>
<evidence type="ECO:0000256" key="3">
    <source>
        <dbReference type="ARBA" id="ARBA00023163"/>
    </source>
</evidence>
<dbReference type="Proteomes" id="UP001235840">
    <property type="component" value="Unassembled WGS sequence"/>
</dbReference>
<keyword evidence="6" id="KW-1185">Reference proteome</keyword>
<dbReference type="SUPFAM" id="SSF46785">
    <property type="entry name" value="Winged helix' DNA-binding domain"/>
    <property type="match status" value="1"/>
</dbReference>
<gene>
    <name evidence="5" type="ORF">J2S11_000257</name>
</gene>
<dbReference type="InterPro" id="IPR008920">
    <property type="entry name" value="TF_FadR/GntR_C"/>
</dbReference>
<dbReference type="SMART" id="SM00345">
    <property type="entry name" value="HTH_GNTR"/>
    <property type="match status" value="1"/>
</dbReference>